<name>A0A1X2FG78_9MYCO</name>
<evidence type="ECO:0000256" key="9">
    <source>
        <dbReference type="PIRSR" id="PIRSR611150-2"/>
    </source>
</evidence>
<feature type="disulfide bond" evidence="9">
    <location>
        <begin position="34"/>
        <end position="112"/>
    </location>
</feature>
<keyword evidence="3" id="KW-0719">Serine esterase</keyword>
<organism evidence="10 11">
    <name type="scientific">Mycolicibacterium wolinskyi</name>
    <dbReference type="NCBI Taxonomy" id="59750"/>
    <lineage>
        <taxon>Bacteria</taxon>
        <taxon>Bacillati</taxon>
        <taxon>Actinomycetota</taxon>
        <taxon>Actinomycetes</taxon>
        <taxon>Mycobacteriales</taxon>
        <taxon>Mycobacteriaceae</taxon>
        <taxon>Mycolicibacterium</taxon>
    </lineage>
</organism>
<dbReference type="SMART" id="SM01110">
    <property type="entry name" value="Cutinase"/>
    <property type="match status" value="1"/>
</dbReference>
<evidence type="ECO:0000256" key="2">
    <source>
        <dbReference type="ARBA" id="ARBA00013095"/>
    </source>
</evidence>
<feature type="active site" description="Proton donor/acceptor" evidence="8">
    <location>
        <position position="213"/>
    </location>
</feature>
<accession>A0A1X2FG78</accession>
<dbReference type="PRINTS" id="PR00129">
    <property type="entry name" value="CUTINASE"/>
</dbReference>
<dbReference type="EC" id="3.1.1.74" evidence="2"/>
<dbReference type="InterPro" id="IPR011150">
    <property type="entry name" value="Cutinase_monf"/>
</dbReference>
<dbReference type="Gene3D" id="3.40.50.1820">
    <property type="entry name" value="alpha/beta hydrolase"/>
    <property type="match status" value="1"/>
</dbReference>
<protein>
    <recommendedName>
        <fullName evidence="2">cutinase</fullName>
        <ecNumber evidence="2">3.1.1.74</ecNumber>
    </recommendedName>
</protein>
<keyword evidence="6 9" id="KW-1015">Disulfide bond</keyword>
<evidence type="ECO:0000313" key="10">
    <source>
        <dbReference type="EMBL" id="ORX17455.1"/>
    </source>
</evidence>
<feature type="active site" description="Nucleophile" evidence="8">
    <location>
        <position position="123"/>
    </location>
</feature>
<dbReference type="PANTHER" id="PTHR33630">
    <property type="entry name" value="CUTINASE RV1984C-RELATED-RELATED"/>
    <property type="match status" value="1"/>
</dbReference>
<comment type="catalytic activity">
    <reaction evidence="7">
        <text>cutin + H2O = cutin monomers.</text>
        <dbReference type="EC" id="3.1.1.74"/>
    </reaction>
</comment>
<evidence type="ECO:0000256" key="4">
    <source>
        <dbReference type="ARBA" id="ARBA00022729"/>
    </source>
</evidence>
<evidence type="ECO:0000256" key="6">
    <source>
        <dbReference type="ARBA" id="ARBA00023157"/>
    </source>
</evidence>
<proteinExistence type="inferred from homology"/>
<gene>
    <name evidence="10" type="ORF">AWC31_17265</name>
</gene>
<keyword evidence="5" id="KW-0378">Hydrolase</keyword>
<keyword evidence="4" id="KW-0732">Signal</keyword>
<feature type="active site" evidence="8">
    <location>
        <position position="198"/>
    </location>
</feature>
<comment type="similarity">
    <text evidence="1">Belongs to the cutinase family.</text>
</comment>
<sequence>MGGGLLTRWRSWGAIVITLAGLWTGMPTATAEPCPDIGVAFARGTGEWPGVGNVGQSFVDNLRSQAFPRTVGVYGVNYPASSNFGSGLEFELNVADGIRDLANHVRGVLSVCPNTRMVLGGYSQGAAVAALTTSGLVPQGVPPAAAPVPIAPDLADHVDAVVLFGKPSGQAQIKYGVPAIDVGPLYAGKSLVLCAVGDTVCSGDGANGSSLAHGQYGMNGMAAQAAAFVVGRLAPPAPVL</sequence>
<dbReference type="EMBL" id="LQQA01000007">
    <property type="protein sequence ID" value="ORX17455.1"/>
    <property type="molecule type" value="Genomic_DNA"/>
</dbReference>
<dbReference type="Proteomes" id="UP000193964">
    <property type="component" value="Unassembled WGS sequence"/>
</dbReference>
<dbReference type="SUPFAM" id="SSF53474">
    <property type="entry name" value="alpha/beta-Hydrolases"/>
    <property type="match status" value="1"/>
</dbReference>
<evidence type="ECO:0000256" key="8">
    <source>
        <dbReference type="PIRSR" id="PIRSR611150-1"/>
    </source>
</evidence>
<evidence type="ECO:0000313" key="11">
    <source>
        <dbReference type="Proteomes" id="UP000193964"/>
    </source>
</evidence>
<feature type="disulfide bond" evidence="9">
    <location>
        <begin position="194"/>
        <end position="201"/>
    </location>
</feature>
<dbReference type="Pfam" id="PF01083">
    <property type="entry name" value="Cutinase"/>
    <property type="match status" value="1"/>
</dbReference>
<evidence type="ECO:0000256" key="7">
    <source>
        <dbReference type="ARBA" id="ARBA00034045"/>
    </source>
</evidence>
<dbReference type="GO" id="GO:0005576">
    <property type="term" value="C:extracellular region"/>
    <property type="evidence" value="ECO:0007669"/>
    <property type="project" value="InterPro"/>
</dbReference>
<comment type="caution">
    <text evidence="10">The sequence shown here is derived from an EMBL/GenBank/DDBJ whole genome shotgun (WGS) entry which is preliminary data.</text>
</comment>
<dbReference type="InterPro" id="IPR029058">
    <property type="entry name" value="AB_hydrolase_fold"/>
</dbReference>
<evidence type="ECO:0000256" key="1">
    <source>
        <dbReference type="ARBA" id="ARBA00007534"/>
    </source>
</evidence>
<dbReference type="AlphaFoldDB" id="A0A1X2FG78"/>
<evidence type="ECO:0000256" key="5">
    <source>
        <dbReference type="ARBA" id="ARBA00022801"/>
    </source>
</evidence>
<evidence type="ECO:0000256" key="3">
    <source>
        <dbReference type="ARBA" id="ARBA00022487"/>
    </source>
</evidence>
<dbReference type="InterPro" id="IPR000675">
    <property type="entry name" value="Cutinase/axe"/>
</dbReference>
<reference evidence="10 11" key="1">
    <citation type="submission" date="2016-01" db="EMBL/GenBank/DDBJ databases">
        <title>The new phylogeny of the genus Mycobacterium.</title>
        <authorList>
            <person name="Tarcisio F."/>
            <person name="Conor M."/>
            <person name="Antonella G."/>
            <person name="Elisabetta G."/>
            <person name="Giulia F.S."/>
            <person name="Sara T."/>
            <person name="Anna F."/>
            <person name="Clotilde B."/>
            <person name="Roberto B."/>
            <person name="Veronica D.S."/>
            <person name="Fabio R."/>
            <person name="Monica P."/>
            <person name="Olivier J."/>
            <person name="Enrico T."/>
            <person name="Nicola S."/>
        </authorList>
    </citation>
    <scope>NUCLEOTIDE SEQUENCE [LARGE SCALE GENOMIC DNA]</scope>
    <source>
        <strain evidence="10 11">ATCC 700010</strain>
    </source>
</reference>
<dbReference type="PANTHER" id="PTHR33630:SF9">
    <property type="entry name" value="CUTINASE 4"/>
    <property type="match status" value="1"/>
</dbReference>
<dbReference type="GO" id="GO:0050525">
    <property type="term" value="F:cutinase activity"/>
    <property type="evidence" value="ECO:0007669"/>
    <property type="project" value="UniProtKB-EC"/>
</dbReference>